<reference evidence="2 3" key="1">
    <citation type="submission" date="2018-10" db="EMBL/GenBank/DDBJ databases">
        <title>Genomic Encyclopedia of Type Strains, Phase IV (KMG-IV): sequencing the most valuable type-strain genomes for metagenomic binning, comparative biology and taxonomic classification.</title>
        <authorList>
            <person name="Goeker M."/>
        </authorList>
    </citation>
    <scope>NUCLEOTIDE SEQUENCE [LARGE SCALE GENOMIC DNA]</scope>
    <source>
        <strain evidence="2 3">DSM 23229</strain>
    </source>
</reference>
<keyword evidence="3" id="KW-1185">Reference proteome</keyword>
<protein>
    <submittedName>
        <fullName evidence="2">Uncharacterized protein</fullName>
    </submittedName>
</protein>
<proteinExistence type="predicted"/>
<evidence type="ECO:0000313" key="3">
    <source>
        <dbReference type="Proteomes" id="UP000281975"/>
    </source>
</evidence>
<dbReference type="OrthoDB" id="6183827at2"/>
<comment type="caution">
    <text evidence="2">The sequence shown here is derived from an EMBL/GenBank/DDBJ whole genome shotgun (WGS) entry which is preliminary data.</text>
</comment>
<evidence type="ECO:0000313" key="2">
    <source>
        <dbReference type="EMBL" id="RKR03342.1"/>
    </source>
</evidence>
<feature type="compositionally biased region" description="Polar residues" evidence="1">
    <location>
        <begin position="36"/>
        <end position="52"/>
    </location>
</feature>
<dbReference type="AlphaFoldDB" id="A0A420WW69"/>
<organism evidence="2 3">
    <name type="scientific">Kushneria sinocarnis</name>
    <dbReference type="NCBI Taxonomy" id="595502"/>
    <lineage>
        <taxon>Bacteria</taxon>
        <taxon>Pseudomonadati</taxon>
        <taxon>Pseudomonadota</taxon>
        <taxon>Gammaproteobacteria</taxon>
        <taxon>Oceanospirillales</taxon>
        <taxon>Halomonadaceae</taxon>
        <taxon>Kushneria</taxon>
    </lineage>
</organism>
<gene>
    <name evidence="2" type="ORF">C7446_1863</name>
</gene>
<evidence type="ECO:0000256" key="1">
    <source>
        <dbReference type="SAM" id="MobiDB-lite"/>
    </source>
</evidence>
<feature type="region of interest" description="Disordered" evidence="1">
    <location>
        <begin position="34"/>
        <end position="70"/>
    </location>
</feature>
<feature type="compositionally biased region" description="Basic and acidic residues" evidence="1">
    <location>
        <begin position="57"/>
        <end position="70"/>
    </location>
</feature>
<dbReference type="RefSeq" id="WP_121172821.1">
    <property type="nucleotide sequence ID" value="NZ_RBIN01000005.1"/>
</dbReference>
<accession>A0A420WW69</accession>
<sequence>MTLLMIGGTAYALLMLFVFGAMVASGRASDREELQRQTVQSRAVQVPATSEAGQLRLKVEPEQHPQPHAA</sequence>
<name>A0A420WW69_9GAMM</name>
<dbReference type="EMBL" id="RBIN01000005">
    <property type="protein sequence ID" value="RKR03342.1"/>
    <property type="molecule type" value="Genomic_DNA"/>
</dbReference>
<dbReference type="Proteomes" id="UP000281975">
    <property type="component" value="Unassembled WGS sequence"/>
</dbReference>